<comment type="caution">
    <text evidence="1">The sequence shown here is derived from an EMBL/GenBank/DDBJ whole genome shotgun (WGS) entry which is preliminary data.</text>
</comment>
<dbReference type="AlphaFoldDB" id="A0A4Y8II71"/>
<dbReference type="RefSeq" id="WP_134340658.1">
    <property type="nucleotide sequence ID" value="NZ_SOPW01000012.1"/>
</dbReference>
<name>A0A4Y8II71_9BACI</name>
<dbReference type="EMBL" id="SOPW01000012">
    <property type="protein sequence ID" value="TFB18918.1"/>
    <property type="molecule type" value="Genomic_DNA"/>
</dbReference>
<reference evidence="1 2" key="1">
    <citation type="submission" date="2019-03" db="EMBL/GenBank/DDBJ databases">
        <authorList>
            <person name="He R.-H."/>
        </authorList>
    </citation>
    <scope>NUCLEOTIDE SEQUENCE [LARGE SCALE GENOMIC DNA]</scope>
    <source>
        <strain evidence="2">SH 714</strain>
    </source>
</reference>
<dbReference type="InterPro" id="IPR021637">
    <property type="entry name" value="DUF3243"/>
</dbReference>
<dbReference type="Gene3D" id="1.10.760.20">
    <property type="entry name" value="Protein of unknown function DUF3243"/>
    <property type="match status" value="1"/>
</dbReference>
<gene>
    <name evidence="1" type="ORF">E3U55_11650</name>
</gene>
<evidence type="ECO:0000313" key="2">
    <source>
        <dbReference type="Proteomes" id="UP000297975"/>
    </source>
</evidence>
<dbReference type="OrthoDB" id="2418090at2"/>
<evidence type="ECO:0000313" key="1">
    <source>
        <dbReference type="EMBL" id="TFB18918.1"/>
    </source>
</evidence>
<dbReference type="Pfam" id="PF11588">
    <property type="entry name" value="DUF3243"/>
    <property type="match status" value="1"/>
</dbReference>
<proteinExistence type="predicted"/>
<dbReference type="InterPro" id="IPR038292">
    <property type="entry name" value="YmfJ/YflH_sf"/>
</dbReference>
<dbReference type="Proteomes" id="UP000297975">
    <property type="component" value="Unassembled WGS sequence"/>
</dbReference>
<keyword evidence="2" id="KW-1185">Reference proteome</keyword>
<accession>A0A4Y8II71</accession>
<organism evidence="1 2">
    <name type="scientific">Filobacillus milosensis</name>
    <dbReference type="NCBI Taxonomy" id="94137"/>
    <lineage>
        <taxon>Bacteria</taxon>
        <taxon>Bacillati</taxon>
        <taxon>Bacillota</taxon>
        <taxon>Bacilli</taxon>
        <taxon>Bacillales</taxon>
        <taxon>Bacillaceae</taxon>
        <taxon>Filobacillus</taxon>
    </lineage>
</organism>
<sequence length="100" mass="11533">MSNLNNHMSKMSDEKKDEILENFQYFKDYLGNKIETGEKLGLSDEALTKAAKGVGDFLASHESPRNREEYLLKELWKVSNDTEKEHLSHILVKFAQQTNS</sequence>
<protein>
    <submittedName>
        <fullName evidence="1">DUF3243 domain-containing protein</fullName>
    </submittedName>
</protein>